<evidence type="ECO:0000256" key="1">
    <source>
        <dbReference type="SAM" id="MobiDB-lite"/>
    </source>
</evidence>
<evidence type="ECO:0000313" key="2">
    <source>
        <dbReference type="EMBL" id="TWF93542.1"/>
    </source>
</evidence>
<protein>
    <submittedName>
        <fullName evidence="3">Uncharacterized protein</fullName>
    </submittedName>
</protein>
<feature type="region of interest" description="Disordered" evidence="1">
    <location>
        <begin position="1"/>
        <end position="39"/>
    </location>
</feature>
<gene>
    <name evidence="3" type="ORF">FHU35_12107</name>
    <name evidence="2" type="ORF">FHU35_15388</name>
</gene>
<name>A0A561U6Z8_9PSEU</name>
<reference evidence="3 4" key="1">
    <citation type="submission" date="2019-06" db="EMBL/GenBank/DDBJ databases">
        <title>Sequencing the genomes of 1000 actinobacteria strains.</title>
        <authorList>
            <person name="Klenk H.-P."/>
        </authorList>
    </citation>
    <scope>NUCLEOTIDE SEQUENCE [LARGE SCALE GENOMIC DNA]</scope>
    <source>
        <strain evidence="3 4">DSM 46699</strain>
    </source>
</reference>
<sequence length="39" mass="4133">MATKMLAPTIQFSNNNPRPQHTPTQRGGGVLSQTPNSGP</sequence>
<dbReference type="Proteomes" id="UP000316184">
    <property type="component" value="Unassembled WGS sequence"/>
</dbReference>
<keyword evidence="4" id="KW-1185">Reference proteome</keyword>
<organism evidence="3 4">
    <name type="scientific">Saccharopolyspora dendranthemae</name>
    <dbReference type="NCBI Taxonomy" id="1181886"/>
    <lineage>
        <taxon>Bacteria</taxon>
        <taxon>Bacillati</taxon>
        <taxon>Actinomycetota</taxon>
        <taxon>Actinomycetes</taxon>
        <taxon>Pseudonocardiales</taxon>
        <taxon>Pseudonocardiaceae</taxon>
        <taxon>Saccharopolyspora</taxon>
    </lineage>
</organism>
<comment type="caution">
    <text evidence="3">The sequence shown here is derived from an EMBL/GenBank/DDBJ whole genome shotgun (WGS) entry which is preliminary data.</text>
</comment>
<accession>A0A561U6Z8</accession>
<dbReference type="EMBL" id="VIWX01000005">
    <property type="protein sequence ID" value="TWF93542.1"/>
    <property type="molecule type" value="Genomic_DNA"/>
</dbReference>
<evidence type="ECO:0000313" key="3">
    <source>
        <dbReference type="EMBL" id="TWF95116.1"/>
    </source>
</evidence>
<dbReference type="EMBL" id="VIWX01000002">
    <property type="protein sequence ID" value="TWF95116.1"/>
    <property type="molecule type" value="Genomic_DNA"/>
</dbReference>
<feature type="compositionally biased region" description="Polar residues" evidence="1">
    <location>
        <begin position="10"/>
        <end position="39"/>
    </location>
</feature>
<proteinExistence type="predicted"/>
<evidence type="ECO:0000313" key="4">
    <source>
        <dbReference type="Proteomes" id="UP000316184"/>
    </source>
</evidence>
<dbReference type="AlphaFoldDB" id="A0A561U6Z8"/>